<dbReference type="SUPFAM" id="SSF46785">
    <property type="entry name" value="Winged helix' DNA-binding domain"/>
    <property type="match status" value="1"/>
</dbReference>
<feature type="domain" description="HTH gntR-type" evidence="4">
    <location>
        <begin position="20"/>
        <end position="87"/>
    </location>
</feature>
<dbReference type="PANTHER" id="PTHR43537:SF6">
    <property type="entry name" value="HTH-TYPE TRANSCRIPTIONAL REPRESSOR RSPR"/>
    <property type="match status" value="1"/>
</dbReference>
<protein>
    <recommendedName>
        <fullName evidence="4">HTH gntR-type domain-containing protein</fullName>
    </recommendedName>
</protein>
<evidence type="ECO:0000256" key="2">
    <source>
        <dbReference type="ARBA" id="ARBA00023125"/>
    </source>
</evidence>
<dbReference type="SMART" id="SM00895">
    <property type="entry name" value="FCD"/>
    <property type="match status" value="1"/>
</dbReference>
<dbReference type="OrthoDB" id="8638122at2"/>
<dbReference type="InterPro" id="IPR036390">
    <property type="entry name" value="WH_DNA-bd_sf"/>
</dbReference>
<dbReference type="Pfam" id="PF07729">
    <property type="entry name" value="FCD"/>
    <property type="match status" value="1"/>
</dbReference>
<dbReference type="InterPro" id="IPR000524">
    <property type="entry name" value="Tscrpt_reg_HTH_GntR"/>
</dbReference>
<dbReference type="GO" id="GO:0003700">
    <property type="term" value="F:DNA-binding transcription factor activity"/>
    <property type="evidence" value="ECO:0007669"/>
    <property type="project" value="InterPro"/>
</dbReference>
<proteinExistence type="predicted"/>
<name>A0A0X3U031_9RHOB</name>
<dbReference type="GO" id="GO:0003677">
    <property type="term" value="F:DNA binding"/>
    <property type="evidence" value="ECO:0007669"/>
    <property type="project" value="UniProtKB-KW"/>
</dbReference>
<dbReference type="CDD" id="cd07377">
    <property type="entry name" value="WHTH_GntR"/>
    <property type="match status" value="1"/>
</dbReference>
<comment type="caution">
    <text evidence="5">The sequence shown here is derived from an EMBL/GenBank/DDBJ whole genome shotgun (WGS) entry which is preliminary data.</text>
</comment>
<gene>
    <name evidence="5" type="ORF">AVO44_05495</name>
</gene>
<dbReference type="Gene3D" id="1.20.120.530">
    <property type="entry name" value="GntR ligand-binding domain-like"/>
    <property type="match status" value="1"/>
</dbReference>
<keyword evidence="6" id="KW-1185">Reference proteome</keyword>
<evidence type="ECO:0000313" key="6">
    <source>
        <dbReference type="Proteomes" id="UP000053690"/>
    </source>
</evidence>
<dbReference type="PANTHER" id="PTHR43537">
    <property type="entry name" value="TRANSCRIPTIONAL REGULATOR, GNTR FAMILY"/>
    <property type="match status" value="1"/>
</dbReference>
<dbReference type="SMART" id="SM00345">
    <property type="entry name" value="HTH_GNTR"/>
    <property type="match status" value="1"/>
</dbReference>
<dbReference type="SUPFAM" id="SSF48008">
    <property type="entry name" value="GntR ligand-binding domain-like"/>
    <property type="match status" value="1"/>
</dbReference>
<keyword evidence="2" id="KW-0238">DNA-binding</keyword>
<dbReference type="PROSITE" id="PS50949">
    <property type="entry name" value="HTH_GNTR"/>
    <property type="match status" value="1"/>
</dbReference>
<keyword evidence="3" id="KW-0804">Transcription</keyword>
<evidence type="ECO:0000256" key="3">
    <source>
        <dbReference type="ARBA" id="ARBA00023163"/>
    </source>
</evidence>
<accession>A0A0X3U031</accession>
<dbReference type="STRING" id="1685378.AVO44_05495"/>
<sequence>MQEDNVVHEVVINDAFDRDAAITPQIYRILRERIIKNDLPPGSKLSEPELARHYEISRQPVRETFIKLSEEGLVIVRPQRKTQVTKIDFPTVLQSRFVREAVEADIVSELAGSADRALIKDLRSQLKNQLKVAKTSRPDFINEDTKFHRTLAEAAGKEIAWKFLEGLNSQMDRVRFLSLGQFPAEQLVEEHGKIVDQIERQDATQASAAMRKHLRRLINDLPKIVRENKEFFDRFDPELIDA</sequence>
<evidence type="ECO:0000313" key="5">
    <source>
        <dbReference type="EMBL" id="KUJ81308.1"/>
    </source>
</evidence>
<dbReference type="EMBL" id="LQBP01000002">
    <property type="protein sequence ID" value="KUJ81308.1"/>
    <property type="molecule type" value="Genomic_DNA"/>
</dbReference>
<dbReference type="RefSeq" id="WP_068333712.1">
    <property type="nucleotide sequence ID" value="NZ_LQBP01000002.1"/>
</dbReference>
<dbReference type="Pfam" id="PF00392">
    <property type="entry name" value="GntR"/>
    <property type="match status" value="1"/>
</dbReference>
<dbReference type="InterPro" id="IPR036388">
    <property type="entry name" value="WH-like_DNA-bd_sf"/>
</dbReference>
<dbReference type="AlphaFoldDB" id="A0A0X3U031"/>
<dbReference type="Gene3D" id="1.10.10.10">
    <property type="entry name" value="Winged helix-like DNA-binding domain superfamily/Winged helix DNA-binding domain"/>
    <property type="match status" value="1"/>
</dbReference>
<evidence type="ECO:0000259" key="4">
    <source>
        <dbReference type="PROSITE" id="PS50949"/>
    </source>
</evidence>
<dbReference type="Proteomes" id="UP000053690">
    <property type="component" value="Unassembled WGS sequence"/>
</dbReference>
<organism evidence="5 6">
    <name type="scientific">Ruegeria profundi</name>
    <dbReference type="NCBI Taxonomy" id="1685378"/>
    <lineage>
        <taxon>Bacteria</taxon>
        <taxon>Pseudomonadati</taxon>
        <taxon>Pseudomonadota</taxon>
        <taxon>Alphaproteobacteria</taxon>
        <taxon>Rhodobacterales</taxon>
        <taxon>Roseobacteraceae</taxon>
        <taxon>Ruegeria</taxon>
    </lineage>
</organism>
<reference evidence="6" key="1">
    <citation type="submission" date="2015-12" db="EMBL/GenBank/DDBJ databases">
        <authorList>
            <person name="Zhang G."/>
            <person name="Stingl U."/>
        </authorList>
    </citation>
    <scope>NUCLEOTIDE SEQUENCE [LARGE SCALE GENOMIC DNA]</scope>
    <source>
        <strain evidence="6">ZGT108</strain>
    </source>
</reference>
<dbReference type="InterPro" id="IPR008920">
    <property type="entry name" value="TF_FadR/GntR_C"/>
</dbReference>
<keyword evidence="1" id="KW-0805">Transcription regulation</keyword>
<dbReference type="InterPro" id="IPR011711">
    <property type="entry name" value="GntR_C"/>
</dbReference>
<evidence type="ECO:0000256" key="1">
    <source>
        <dbReference type="ARBA" id="ARBA00023015"/>
    </source>
</evidence>